<feature type="signal peptide" evidence="1">
    <location>
        <begin position="1"/>
        <end position="20"/>
    </location>
</feature>
<dbReference type="AlphaFoldDB" id="A0AAD7GZ06"/>
<evidence type="ECO:0000313" key="3">
    <source>
        <dbReference type="Proteomes" id="UP001221757"/>
    </source>
</evidence>
<dbReference type="PROSITE" id="PS51257">
    <property type="entry name" value="PROKAR_LIPOPROTEIN"/>
    <property type="match status" value="1"/>
</dbReference>
<dbReference type="EMBL" id="JARKIE010000004">
    <property type="protein sequence ID" value="KAJ7708195.1"/>
    <property type="molecule type" value="Genomic_DNA"/>
</dbReference>
<evidence type="ECO:0000256" key="1">
    <source>
        <dbReference type="SAM" id="SignalP"/>
    </source>
</evidence>
<sequence>MQLKSILLSAALAGLHLTAACPPSKVKRRSSRAGSRWGSSFTFTGVDGNSFVHAFQNCGGIANNWQSWAEGDHHVFDDSEVQGFAGARVISRGIYAVTGQNCQSISQIGY</sequence>
<dbReference type="Proteomes" id="UP001221757">
    <property type="component" value="Unassembled WGS sequence"/>
</dbReference>
<comment type="caution">
    <text evidence="2">The sequence shown here is derived from an EMBL/GenBank/DDBJ whole genome shotgun (WGS) entry which is preliminary data.</text>
</comment>
<keyword evidence="3" id="KW-1185">Reference proteome</keyword>
<evidence type="ECO:0000313" key="2">
    <source>
        <dbReference type="EMBL" id="KAJ7708195.1"/>
    </source>
</evidence>
<proteinExistence type="predicted"/>
<name>A0AAD7GZ06_MYCRO</name>
<organism evidence="2 3">
    <name type="scientific">Mycena rosella</name>
    <name type="common">Pink bonnet</name>
    <name type="synonym">Agaricus rosellus</name>
    <dbReference type="NCBI Taxonomy" id="1033263"/>
    <lineage>
        <taxon>Eukaryota</taxon>
        <taxon>Fungi</taxon>
        <taxon>Dikarya</taxon>
        <taxon>Basidiomycota</taxon>
        <taxon>Agaricomycotina</taxon>
        <taxon>Agaricomycetes</taxon>
        <taxon>Agaricomycetidae</taxon>
        <taxon>Agaricales</taxon>
        <taxon>Marasmiineae</taxon>
        <taxon>Mycenaceae</taxon>
        <taxon>Mycena</taxon>
    </lineage>
</organism>
<accession>A0AAD7GZ06</accession>
<gene>
    <name evidence="2" type="ORF">B0H17DRAFT_1191685</name>
</gene>
<protein>
    <submittedName>
        <fullName evidence="2">Uncharacterized protein</fullName>
    </submittedName>
</protein>
<reference evidence="2" key="1">
    <citation type="submission" date="2023-03" db="EMBL/GenBank/DDBJ databases">
        <title>Massive genome expansion in bonnet fungi (Mycena s.s.) driven by repeated elements and novel gene families across ecological guilds.</title>
        <authorList>
            <consortium name="Lawrence Berkeley National Laboratory"/>
            <person name="Harder C.B."/>
            <person name="Miyauchi S."/>
            <person name="Viragh M."/>
            <person name="Kuo A."/>
            <person name="Thoen E."/>
            <person name="Andreopoulos B."/>
            <person name="Lu D."/>
            <person name="Skrede I."/>
            <person name="Drula E."/>
            <person name="Henrissat B."/>
            <person name="Morin E."/>
            <person name="Kohler A."/>
            <person name="Barry K."/>
            <person name="LaButti K."/>
            <person name="Morin E."/>
            <person name="Salamov A."/>
            <person name="Lipzen A."/>
            <person name="Mereny Z."/>
            <person name="Hegedus B."/>
            <person name="Baldrian P."/>
            <person name="Stursova M."/>
            <person name="Weitz H."/>
            <person name="Taylor A."/>
            <person name="Grigoriev I.V."/>
            <person name="Nagy L.G."/>
            <person name="Martin F."/>
            <person name="Kauserud H."/>
        </authorList>
    </citation>
    <scope>NUCLEOTIDE SEQUENCE</scope>
    <source>
        <strain evidence="2">CBHHK067</strain>
    </source>
</reference>
<feature type="chain" id="PRO_5042109544" evidence="1">
    <location>
        <begin position="21"/>
        <end position="110"/>
    </location>
</feature>
<keyword evidence="1" id="KW-0732">Signal</keyword>